<evidence type="ECO:0000256" key="3">
    <source>
        <dbReference type="ARBA" id="ARBA00010617"/>
    </source>
</evidence>
<dbReference type="GO" id="GO:0016020">
    <property type="term" value="C:membrane"/>
    <property type="evidence" value="ECO:0007669"/>
    <property type="project" value="UniProtKB-SubCell"/>
</dbReference>
<feature type="binding site" description="axial binding residue" evidence="12">
    <location>
        <position position="423"/>
    </location>
    <ligand>
        <name>heme</name>
        <dbReference type="ChEBI" id="CHEBI:30413"/>
    </ligand>
    <ligandPart>
        <name>Fe</name>
        <dbReference type="ChEBI" id="CHEBI:18248"/>
    </ligandPart>
</feature>
<keyword evidence="11" id="KW-0503">Monooxygenase</keyword>
<comment type="similarity">
    <text evidence="3">Belongs to the cytochrome P450 family.</text>
</comment>
<dbReference type="GO" id="GO:0005506">
    <property type="term" value="F:iron ion binding"/>
    <property type="evidence" value="ECO:0007669"/>
    <property type="project" value="InterPro"/>
</dbReference>
<keyword evidence="5" id="KW-0812">Transmembrane</keyword>
<keyword evidence="8" id="KW-1133">Transmembrane helix</keyword>
<dbReference type="InterPro" id="IPR017972">
    <property type="entry name" value="Cyt_P450_CS"/>
</dbReference>
<dbReference type="Gene3D" id="1.10.630.10">
    <property type="entry name" value="Cytochrome P450"/>
    <property type="match status" value="2"/>
</dbReference>
<dbReference type="Pfam" id="PF00067">
    <property type="entry name" value="p450"/>
    <property type="match status" value="2"/>
</dbReference>
<dbReference type="InterPro" id="IPR002401">
    <property type="entry name" value="Cyt_P450_E_grp-I"/>
</dbReference>
<keyword evidence="7" id="KW-0521">NADP</keyword>
<keyword evidence="6 12" id="KW-0479">Metal-binding</keyword>
<dbReference type="Proteomes" id="UP000007752">
    <property type="component" value="Chromosome 2"/>
</dbReference>
<gene>
    <name evidence="15" type="ORF">OsJ_05672</name>
</gene>
<keyword evidence="10 12" id="KW-0408">Iron</keyword>
<evidence type="ECO:0000256" key="8">
    <source>
        <dbReference type="ARBA" id="ARBA00022989"/>
    </source>
</evidence>
<dbReference type="InterPro" id="IPR001128">
    <property type="entry name" value="Cyt_P450"/>
</dbReference>
<comment type="subcellular location">
    <subcellularLocation>
        <location evidence="2">Membrane</location>
        <topology evidence="2">Single-pass membrane protein</topology>
    </subcellularLocation>
</comment>
<evidence type="ECO:0000256" key="13">
    <source>
        <dbReference type="SAM" id="MobiDB-lite"/>
    </source>
</evidence>
<feature type="signal peptide" evidence="14">
    <location>
        <begin position="1"/>
        <end position="26"/>
    </location>
</feature>
<evidence type="ECO:0000313" key="15">
    <source>
        <dbReference type="EMBL" id="EEE56464.1"/>
    </source>
</evidence>
<evidence type="ECO:0000256" key="2">
    <source>
        <dbReference type="ARBA" id="ARBA00004167"/>
    </source>
</evidence>
<feature type="region of interest" description="Disordered" evidence="13">
    <location>
        <begin position="938"/>
        <end position="962"/>
    </location>
</feature>
<dbReference type="FunFam" id="1.10.630.10:FF:000008">
    <property type="entry name" value="Cytochrome P450 71D8"/>
    <property type="match status" value="2"/>
</dbReference>
<evidence type="ECO:0000256" key="1">
    <source>
        <dbReference type="ARBA" id="ARBA00001971"/>
    </source>
</evidence>
<evidence type="ECO:0000256" key="10">
    <source>
        <dbReference type="ARBA" id="ARBA00023004"/>
    </source>
</evidence>
<proteinExistence type="inferred from homology"/>
<dbReference type="PANTHER" id="PTHR47955:SF21">
    <property type="entry name" value="OS06G0642300 PROTEIN"/>
    <property type="match status" value="1"/>
</dbReference>
<dbReference type="EMBL" id="CM000139">
    <property type="protein sequence ID" value="EEE56464.1"/>
    <property type="molecule type" value="Genomic_DNA"/>
</dbReference>
<evidence type="ECO:0000256" key="14">
    <source>
        <dbReference type="SAM" id="SignalP"/>
    </source>
</evidence>
<evidence type="ECO:0000256" key="9">
    <source>
        <dbReference type="ARBA" id="ARBA00023002"/>
    </source>
</evidence>
<evidence type="ECO:0000256" key="4">
    <source>
        <dbReference type="ARBA" id="ARBA00022617"/>
    </source>
</evidence>
<feature type="chain" id="PRO_5002883644" description="Cytochrome P450" evidence="14">
    <location>
        <begin position="27"/>
        <end position="995"/>
    </location>
</feature>
<evidence type="ECO:0000256" key="6">
    <source>
        <dbReference type="ARBA" id="ARBA00022723"/>
    </source>
</evidence>
<dbReference type="GO" id="GO:0016102">
    <property type="term" value="P:diterpenoid biosynthetic process"/>
    <property type="evidence" value="ECO:0007669"/>
    <property type="project" value="UniProtKB-ARBA"/>
</dbReference>
<dbReference type="PANTHER" id="PTHR47955">
    <property type="entry name" value="CYTOCHROME P450 FAMILY 71 PROTEIN"/>
    <property type="match status" value="1"/>
</dbReference>
<dbReference type="SUPFAM" id="SSF48264">
    <property type="entry name" value="Cytochrome P450"/>
    <property type="match status" value="2"/>
</dbReference>
<organism evidence="15">
    <name type="scientific">Oryza sativa subsp. japonica</name>
    <name type="common">Rice</name>
    <dbReference type="NCBI Taxonomy" id="39947"/>
    <lineage>
        <taxon>Eukaryota</taxon>
        <taxon>Viridiplantae</taxon>
        <taxon>Streptophyta</taxon>
        <taxon>Embryophyta</taxon>
        <taxon>Tracheophyta</taxon>
        <taxon>Spermatophyta</taxon>
        <taxon>Magnoliopsida</taxon>
        <taxon>Liliopsida</taxon>
        <taxon>Poales</taxon>
        <taxon>Poaceae</taxon>
        <taxon>BOP clade</taxon>
        <taxon>Oryzoideae</taxon>
        <taxon>Oryzeae</taxon>
        <taxon>Oryzinae</taxon>
        <taxon>Oryza</taxon>
        <taxon>Oryza sativa</taxon>
    </lineage>
</organism>
<dbReference type="AlphaFoldDB" id="B9F3R2"/>
<evidence type="ECO:0000256" key="5">
    <source>
        <dbReference type="ARBA" id="ARBA00022692"/>
    </source>
</evidence>
<dbReference type="GO" id="GO:0016705">
    <property type="term" value="F:oxidoreductase activity, acting on paired donors, with incorporation or reduction of molecular oxygen"/>
    <property type="evidence" value="ECO:0007669"/>
    <property type="project" value="InterPro"/>
</dbReference>
<dbReference type="GO" id="GO:0004497">
    <property type="term" value="F:monooxygenase activity"/>
    <property type="evidence" value="ECO:0007669"/>
    <property type="project" value="UniProtKB-KW"/>
</dbReference>
<evidence type="ECO:0000256" key="7">
    <source>
        <dbReference type="ARBA" id="ARBA00022857"/>
    </source>
</evidence>
<dbReference type="PRINTS" id="PR00463">
    <property type="entry name" value="EP450I"/>
</dbReference>
<keyword evidence="9" id="KW-0560">Oxidoreductase</keyword>
<evidence type="ECO:0008006" key="16">
    <source>
        <dbReference type="Google" id="ProtNLM"/>
    </source>
</evidence>
<reference evidence="15" key="2">
    <citation type="submission" date="2008-12" db="EMBL/GenBank/DDBJ databases">
        <title>Improved gene annotation of the rice (Oryza sativa) genomes.</title>
        <authorList>
            <person name="Wang J."/>
            <person name="Li R."/>
            <person name="Fan W."/>
            <person name="Huang Q."/>
            <person name="Zhang J."/>
            <person name="Zhou Y."/>
            <person name="Hu Y."/>
            <person name="Zi S."/>
            <person name="Li J."/>
            <person name="Ni P."/>
            <person name="Zheng H."/>
            <person name="Zhang Y."/>
            <person name="Zhao M."/>
            <person name="Hao Q."/>
            <person name="McDermott J."/>
            <person name="Samudrala R."/>
            <person name="Kristiansen K."/>
            <person name="Wong G.K.-S."/>
        </authorList>
    </citation>
    <scope>NUCLEOTIDE SEQUENCE</scope>
</reference>
<dbReference type="InterPro" id="IPR036396">
    <property type="entry name" value="Cyt_P450_sf"/>
</dbReference>
<keyword evidence="8" id="KW-0472">Membrane</keyword>
<keyword evidence="4 12" id="KW-0349">Heme</keyword>
<evidence type="ECO:0000256" key="12">
    <source>
        <dbReference type="PIRSR" id="PIRSR602401-1"/>
    </source>
</evidence>
<protein>
    <recommendedName>
        <fullName evidence="16">Cytochrome P450</fullName>
    </recommendedName>
</protein>
<reference evidence="15" key="1">
    <citation type="journal article" date="2005" name="PLoS Biol.">
        <title>The genomes of Oryza sativa: a history of duplications.</title>
        <authorList>
            <person name="Yu J."/>
            <person name="Wang J."/>
            <person name="Lin W."/>
            <person name="Li S."/>
            <person name="Li H."/>
            <person name="Zhou J."/>
            <person name="Ni P."/>
            <person name="Dong W."/>
            <person name="Hu S."/>
            <person name="Zeng C."/>
            <person name="Zhang J."/>
            <person name="Zhang Y."/>
            <person name="Li R."/>
            <person name="Xu Z."/>
            <person name="Li S."/>
            <person name="Li X."/>
            <person name="Zheng H."/>
            <person name="Cong L."/>
            <person name="Lin L."/>
            <person name="Yin J."/>
            <person name="Geng J."/>
            <person name="Li G."/>
            <person name="Shi J."/>
            <person name="Liu J."/>
            <person name="Lv H."/>
            <person name="Li J."/>
            <person name="Wang J."/>
            <person name="Deng Y."/>
            <person name="Ran L."/>
            <person name="Shi X."/>
            <person name="Wang X."/>
            <person name="Wu Q."/>
            <person name="Li C."/>
            <person name="Ren X."/>
            <person name="Wang J."/>
            <person name="Wang X."/>
            <person name="Li D."/>
            <person name="Liu D."/>
            <person name="Zhang X."/>
            <person name="Ji Z."/>
            <person name="Zhao W."/>
            <person name="Sun Y."/>
            <person name="Zhang Z."/>
            <person name="Bao J."/>
            <person name="Han Y."/>
            <person name="Dong L."/>
            <person name="Ji J."/>
            <person name="Chen P."/>
            <person name="Wu S."/>
            <person name="Liu J."/>
            <person name="Xiao Y."/>
            <person name="Bu D."/>
            <person name="Tan J."/>
            <person name="Yang L."/>
            <person name="Ye C."/>
            <person name="Zhang J."/>
            <person name="Xu J."/>
            <person name="Zhou Y."/>
            <person name="Yu Y."/>
            <person name="Zhang B."/>
            <person name="Zhuang S."/>
            <person name="Wei H."/>
            <person name="Liu B."/>
            <person name="Lei M."/>
            <person name="Yu H."/>
            <person name="Li Y."/>
            <person name="Xu H."/>
            <person name="Wei S."/>
            <person name="He X."/>
            <person name="Fang L."/>
            <person name="Zhang Z."/>
            <person name="Zhang Y."/>
            <person name="Huang X."/>
            <person name="Su Z."/>
            <person name="Tong W."/>
            <person name="Li J."/>
            <person name="Tong Z."/>
            <person name="Li S."/>
            <person name="Ye J."/>
            <person name="Wang L."/>
            <person name="Fang L."/>
            <person name="Lei T."/>
            <person name="Chen C."/>
            <person name="Chen H."/>
            <person name="Xu Z."/>
            <person name="Li H."/>
            <person name="Huang H."/>
            <person name="Zhang F."/>
            <person name="Xu H."/>
            <person name="Li N."/>
            <person name="Zhao C."/>
            <person name="Li S."/>
            <person name="Dong L."/>
            <person name="Huang Y."/>
            <person name="Li L."/>
            <person name="Xi Y."/>
            <person name="Qi Q."/>
            <person name="Li W."/>
            <person name="Zhang B."/>
            <person name="Hu W."/>
            <person name="Zhang Y."/>
            <person name="Tian X."/>
            <person name="Jiao Y."/>
            <person name="Liang X."/>
            <person name="Jin J."/>
            <person name="Gao L."/>
            <person name="Zheng W."/>
            <person name="Hao B."/>
            <person name="Liu S."/>
            <person name="Wang W."/>
            <person name="Yuan L."/>
            <person name="Cao M."/>
            <person name="McDermott J."/>
            <person name="Samudrala R."/>
            <person name="Wang J."/>
            <person name="Wong G.K."/>
            <person name="Yang H."/>
        </authorList>
    </citation>
    <scope>NUCLEOTIDE SEQUENCE [LARGE SCALE GENOMIC DNA]</scope>
</reference>
<dbReference type="PRINTS" id="PR00385">
    <property type="entry name" value="P450"/>
</dbReference>
<sequence length="995" mass="109666">MAGGAMPLVVLLLATIPLLFFTIKRSAQRRGGCGCGEGRLPPGPWALPVIGHLHHLAGDLPHRALSALARRHGALMLLRLGEQLAYGRDAEGVIFAPYGDGWRHLRKICTAELLSARRVQSFRPVREAELGRLLRSVAEATSSSSSASLVNLTELISAFVADSTVRAIIGSRFEHRDAYLRMLQDGLKIVPGMTLPDLFPSSRLALFLSRVPGRIEHHRQGMQRFIDAIIVEHQEKRAAAAANDDDDEDEDFLDVLLKLQKEMGSQHPLTTANIKTVMLDMFGAGSESSATVLQWTMAELMRNPRVMQKAQDEVRRALAGHDKVTEPNLTNLPYLRLVIKETLRLHPPAPLLLPRKCGSTCKILGFDVPEGVMVIVNAWAIGRDLTYWDKPEEFVPERFEHNGRDFKGMDFEFIPFGAGRRICPGITFGMAHVELVLSALLYHFDWELPQGMAAKDLDMTEDFGVTTQRRSNLLVSLPCHCSSCSAPSGARRRGRGCRRGRGRCRWSATCTTSPAGSRRTAPCATWRGGTARSCCSGLGEVEAVVASSPDAAREIMRTHDVAFASRPVGPMSRLWFQGADGLVFAPYGEAWRRLRRVCTQELLSHRRVQSFRPVREDELGRLLRAVDAAAAAGTAVNLTAMMSTYVADSTVRAIIGSRRLKDRDAFLRMLDELFTIMPGMSLPDLFPSSRLAMLVSRAPGRIMRYRRRMRRIMDSIIHEHQERRAAADAAGDDDDDDDEDLVDVLLRLQKEVGAQYPLTTENIKTVMMDIFGAASETSSTTLEWVMAELMRSPSAMRKAQDEVRRALAAGAAGHDTVTEDILPNLSYLKLVVKETLRLHPPAPLLAPRRCDSPREVLVLGHDVPAGATVLVNAWAIGRDTAAWGGAAEEFSPERFERCERDFRGATSSSSRSAPAGGCAPAWRSGWCTSSSRSPRCCSTSTGASPAAWPPTSSTWRRAPGSPRDAGFPSSWLHGLMPLSPLSTVINYHHHQIIRI</sequence>
<dbReference type="PROSITE" id="PS00086">
    <property type="entry name" value="CYTOCHROME_P450"/>
    <property type="match status" value="1"/>
</dbReference>
<keyword evidence="14" id="KW-0732">Signal</keyword>
<accession>B9F3R2</accession>
<comment type="cofactor">
    <cofactor evidence="1 12">
        <name>heme</name>
        <dbReference type="ChEBI" id="CHEBI:30413"/>
    </cofactor>
</comment>
<name>B9F3R2_ORYSJ</name>
<evidence type="ECO:0000256" key="11">
    <source>
        <dbReference type="ARBA" id="ARBA00023033"/>
    </source>
</evidence>
<dbReference type="GO" id="GO:0020037">
    <property type="term" value="F:heme binding"/>
    <property type="evidence" value="ECO:0007669"/>
    <property type="project" value="InterPro"/>
</dbReference>